<proteinExistence type="predicted"/>
<name>A0A1V0S9Q0_9VIRU</name>
<evidence type="ECO:0000313" key="1">
    <source>
        <dbReference type="EMBL" id="ARF08423.1"/>
    </source>
</evidence>
<reference evidence="1" key="1">
    <citation type="journal article" date="2017" name="Science">
        <title>Giant viruses with an expanded complement of translation system components.</title>
        <authorList>
            <person name="Schulz F."/>
            <person name="Yutin N."/>
            <person name="Ivanova N.N."/>
            <person name="Ortega D.R."/>
            <person name="Lee T.K."/>
            <person name="Vierheilig J."/>
            <person name="Daims H."/>
            <person name="Horn M."/>
            <person name="Wagner M."/>
            <person name="Jensen G.J."/>
            <person name="Kyrpides N.C."/>
            <person name="Koonin E.V."/>
            <person name="Woyke T."/>
        </authorList>
    </citation>
    <scope>NUCLEOTIDE SEQUENCE</scope>
    <source>
        <strain evidence="1">CTV1</strain>
    </source>
</reference>
<gene>
    <name evidence="1" type="ORF">Catovirus_1_473</name>
</gene>
<sequence length="92" mass="10792">MGNLIGGKKKIKKNLSLAVKDINFFVNPKNSRETITFEILNTDSIQFDKWLHTNQHKLNLIIKKYVCENGYPSHYTIKKSDKFIFQTFVLDQ</sequence>
<organism evidence="1">
    <name type="scientific">Catovirus CTV1</name>
    <dbReference type="NCBI Taxonomy" id="1977631"/>
    <lineage>
        <taxon>Viruses</taxon>
        <taxon>Varidnaviria</taxon>
        <taxon>Bamfordvirae</taxon>
        <taxon>Nucleocytoviricota</taxon>
        <taxon>Megaviricetes</taxon>
        <taxon>Imitervirales</taxon>
        <taxon>Mimiviridae</taxon>
        <taxon>Klosneuvirinae</taxon>
        <taxon>Catovirus</taxon>
    </lineage>
</organism>
<accession>A0A1V0S9Q0</accession>
<protein>
    <submittedName>
        <fullName evidence="1">Uncharacterized protein</fullName>
    </submittedName>
</protein>
<dbReference type="EMBL" id="KY684083">
    <property type="protein sequence ID" value="ARF08423.1"/>
    <property type="molecule type" value="Genomic_DNA"/>
</dbReference>